<gene>
    <name evidence="1" type="ORF">IE37_02521</name>
</gene>
<sequence>MDYTKIFTRAIENKSKYEFRSVCRAINAFSNFHCGDWDNWADNYWYLLRPTIVVSYDKCYGYLCAEYPVALLTKHCPDELINFFDEFKILHTALEEPMSCNENILQQYVHDKMVFDECFVNNCDYSFDDERFKMVLHRLDTGQKCYVDSSCFTMKELR</sequence>
<name>A0A315XW48_RUMFL</name>
<dbReference type="Proteomes" id="UP000245720">
    <property type="component" value="Unassembled WGS sequence"/>
</dbReference>
<accession>A0A315XW48</accession>
<evidence type="ECO:0000313" key="2">
    <source>
        <dbReference type="Proteomes" id="UP000245720"/>
    </source>
</evidence>
<dbReference type="OrthoDB" id="1830663at2"/>
<dbReference type="AlphaFoldDB" id="A0A315XW48"/>
<dbReference type="RefSeq" id="WP_109727251.1">
    <property type="nucleotide sequence ID" value="NZ_QGDI01000010.1"/>
</dbReference>
<dbReference type="EMBL" id="QGDI01000010">
    <property type="protein sequence ID" value="PWJ11298.1"/>
    <property type="molecule type" value="Genomic_DNA"/>
</dbReference>
<reference evidence="1 2" key="1">
    <citation type="submission" date="2018-05" db="EMBL/GenBank/DDBJ databases">
        <title>The Hungate 1000. A catalogue of reference genomes from the rumen microbiome.</title>
        <authorList>
            <person name="Kelly W."/>
        </authorList>
    </citation>
    <scope>NUCLEOTIDE SEQUENCE [LARGE SCALE GENOMIC DNA]</scope>
    <source>
        <strain evidence="1 2">SAb67</strain>
    </source>
</reference>
<organism evidence="1 2">
    <name type="scientific">Ruminococcus flavefaciens</name>
    <dbReference type="NCBI Taxonomy" id="1265"/>
    <lineage>
        <taxon>Bacteria</taxon>
        <taxon>Bacillati</taxon>
        <taxon>Bacillota</taxon>
        <taxon>Clostridia</taxon>
        <taxon>Eubacteriales</taxon>
        <taxon>Oscillospiraceae</taxon>
        <taxon>Ruminococcus</taxon>
    </lineage>
</organism>
<proteinExistence type="predicted"/>
<comment type="caution">
    <text evidence="1">The sequence shown here is derived from an EMBL/GenBank/DDBJ whole genome shotgun (WGS) entry which is preliminary data.</text>
</comment>
<protein>
    <submittedName>
        <fullName evidence="1">Uncharacterized protein</fullName>
    </submittedName>
</protein>
<evidence type="ECO:0000313" key="1">
    <source>
        <dbReference type="EMBL" id="PWJ11298.1"/>
    </source>
</evidence>